<dbReference type="Proteomes" id="UP000079169">
    <property type="component" value="Unplaced"/>
</dbReference>
<dbReference type="GO" id="GO:0016298">
    <property type="term" value="F:lipase activity"/>
    <property type="evidence" value="ECO:0007669"/>
    <property type="project" value="InterPro"/>
</dbReference>
<comment type="subcellular location">
    <subcellularLocation>
        <location evidence="1">Secreted</location>
    </subcellularLocation>
</comment>
<dbReference type="PANTHER" id="PTHR11610">
    <property type="entry name" value="LIPASE"/>
    <property type="match status" value="1"/>
</dbReference>
<organism evidence="6 7">
    <name type="scientific">Diaphorina citri</name>
    <name type="common">Asian citrus psyllid</name>
    <dbReference type="NCBI Taxonomy" id="121845"/>
    <lineage>
        <taxon>Eukaryota</taxon>
        <taxon>Metazoa</taxon>
        <taxon>Ecdysozoa</taxon>
        <taxon>Arthropoda</taxon>
        <taxon>Hexapoda</taxon>
        <taxon>Insecta</taxon>
        <taxon>Pterygota</taxon>
        <taxon>Neoptera</taxon>
        <taxon>Paraneoptera</taxon>
        <taxon>Hemiptera</taxon>
        <taxon>Sternorrhyncha</taxon>
        <taxon>Psylloidea</taxon>
        <taxon>Psyllidae</taxon>
        <taxon>Diaphorininae</taxon>
        <taxon>Diaphorina</taxon>
    </lineage>
</organism>
<reference evidence="7 8" key="1">
    <citation type="submission" date="2025-04" db="UniProtKB">
        <authorList>
            <consortium name="RefSeq"/>
        </authorList>
    </citation>
    <scope>IDENTIFICATION</scope>
</reference>
<dbReference type="PaxDb" id="121845-A0A1S3DBL0"/>
<dbReference type="GO" id="GO:0005615">
    <property type="term" value="C:extracellular space"/>
    <property type="evidence" value="ECO:0007669"/>
    <property type="project" value="TreeGrafter"/>
</dbReference>
<evidence type="ECO:0000313" key="8">
    <source>
        <dbReference type="RefSeq" id="XP_026683812.1"/>
    </source>
</evidence>
<dbReference type="RefSeq" id="XP_026683812.1">
    <property type="nucleotide sequence ID" value="XM_026828011.1"/>
</dbReference>
<sequence>MSRGVRNRDIHLIGHSLGGQLMGVASKYVYWKVQRITALDPAGPFFDRNNNPAKLRRYDAFVVDVIHTNSLLLGTKGPDGTMDFYMNGGTAQPGCSKKKLPGPGRKLAHNTWDVIKRKKGVALKTSGCDHHRSYQIFAYSIDPQVRFPSRMCFSVRQARSQMCNGPLGYAGYHLGNTAPGIYYTNTTGYYFRNIPSRLLPG</sequence>
<evidence type="ECO:0000256" key="1">
    <source>
        <dbReference type="ARBA" id="ARBA00004613"/>
    </source>
</evidence>
<dbReference type="SUPFAM" id="SSF53474">
    <property type="entry name" value="alpha/beta-Hydrolases"/>
    <property type="match status" value="1"/>
</dbReference>
<evidence type="ECO:0000259" key="5">
    <source>
        <dbReference type="Pfam" id="PF00151"/>
    </source>
</evidence>
<evidence type="ECO:0000256" key="3">
    <source>
        <dbReference type="ARBA" id="ARBA00022525"/>
    </source>
</evidence>
<evidence type="ECO:0000256" key="4">
    <source>
        <dbReference type="RuleBase" id="RU004262"/>
    </source>
</evidence>
<evidence type="ECO:0000313" key="6">
    <source>
        <dbReference type="Proteomes" id="UP000079169"/>
    </source>
</evidence>
<dbReference type="RefSeq" id="XP_008478424.2">
    <property type="nucleotide sequence ID" value="XM_008480202.2"/>
</dbReference>
<dbReference type="Pfam" id="PF00151">
    <property type="entry name" value="Lipase"/>
    <property type="match status" value="1"/>
</dbReference>
<dbReference type="AlphaFoldDB" id="A0A1S3DBL0"/>
<name>A0A1S3DBL0_DIACI</name>
<keyword evidence="6" id="KW-1185">Reference proteome</keyword>
<comment type="similarity">
    <text evidence="2 4">Belongs to the AB hydrolase superfamily. Lipase family.</text>
</comment>
<dbReference type="PRINTS" id="PR00821">
    <property type="entry name" value="TAGLIPASE"/>
</dbReference>
<dbReference type="Gene3D" id="3.40.50.1820">
    <property type="entry name" value="alpha/beta hydrolase"/>
    <property type="match status" value="1"/>
</dbReference>
<dbReference type="GO" id="GO:0016042">
    <property type="term" value="P:lipid catabolic process"/>
    <property type="evidence" value="ECO:0007669"/>
    <property type="project" value="TreeGrafter"/>
</dbReference>
<dbReference type="InterPro" id="IPR000734">
    <property type="entry name" value="TAG_lipase"/>
</dbReference>
<accession>A0A1S3DBL0</accession>
<feature type="domain" description="Lipase" evidence="5">
    <location>
        <begin position="5"/>
        <end position="164"/>
    </location>
</feature>
<gene>
    <name evidence="7 8" type="primary">LOC103515272</name>
</gene>
<keyword evidence="3" id="KW-0964">Secreted</keyword>
<dbReference type="GeneID" id="103515272"/>
<dbReference type="KEGG" id="dci:103515272"/>
<dbReference type="InterPro" id="IPR029058">
    <property type="entry name" value="AB_hydrolase_fold"/>
</dbReference>
<dbReference type="InterPro" id="IPR013818">
    <property type="entry name" value="Lipase"/>
</dbReference>
<evidence type="ECO:0000256" key="2">
    <source>
        <dbReference type="ARBA" id="ARBA00010701"/>
    </source>
</evidence>
<protein>
    <submittedName>
        <fullName evidence="8">Lipase member I-like isoform X1</fullName>
    </submittedName>
    <submittedName>
        <fullName evidence="7">Lipase member I-like isoform X2</fullName>
    </submittedName>
</protein>
<evidence type="ECO:0000313" key="7">
    <source>
        <dbReference type="RefSeq" id="XP_008478424.2"/>
    </source>
</evidence>
<proteinExistence type="inferred from homology"/>